<organism evidence="2 3">
    <name type="scientific">Portunus trituberculatus</name>
    <name type="common">Swimming crab</name>
    <name type="synonym">Neptunus trituberculatus</name>
    <dbReference type="NCBI Taxonomy" id="210409"/>
    <lineage>
        <taxon>Eukaryota</taxon>
        <taxon>Metazoa</taxon>
        <taxon>Ecdysozoa</taxon>
        <taxon>Arthropoda</taxon>
        <taxon>Crustacea</taxon>
        <taxon>Multicrustacea</taxon>
        <taxon>Malacostraca</taxon>
        <taxon>Eumalacostraca</taxon>
        <taxon>Eucarida</taxon>
        <taxon>Decapoda</taxon>
        <taxon>Pleocyemata</taxon>
        <taxon>Brachyura</taxon>
        <taxon>Eubrachyura</taxon>
        <taxon>Portunoidea</taxon>
        <taxon>Portunidae</taxon>
        <taxon>Portuninae</taxon>
        <taxon>Portunus</taxon>
    </lineage>
</organism>
<dbReference type="Proteomes" id="UP000324222">
    <property type="component" value="Unassembled WGS sequence"/>
</dbReference>
<evidence type="ECO:0000256" key="1">
    <source>
        <dbReference type="SAM" id="MobiDB-lite"/>
    </source>
</evidence>
<keyword evidence="3" id="KW-1185">Reference proteome</keyword>
<name>A0A5B7DAG4_PORTR</name>
<proteinExistence type="predicted"/>
<reference evidence="2 3" key="1">
    <citation type="submission" date="2019-05" db="EMBL/GenBank/DDBJ databases">
        <title>Another draft genome of Portunus trituberculatus and its Hox gene families provides insights of decapod evolution.</title>
        <authorList>
            <person name="Jeong J.-H."/>
            <person name="Song I."/>
            <person name="Kim S."/>
            <person name="Choi T."/>
            <person name="Kim D."/>
            <person name="Ryu S."/>
            <person name="Kim W."/>
        </authorList>
    </citation>
    <scope>NUCLEOTIDE SEQUENCE [LARGE SCALE GENOMIC DNA]</scope>
    <source>
        <tissue evidence="2">Muscle</tissue>
    </source>
</reference>
<accession>A0A5B7DAG4</accession>
<evidence type="ECO:0000313" key="3">
    <source>
        <dbReference type="Proteomes" id="UP000324222"/>
    </source>
</evidence>
<dbReference type="EMBL" id="VSRR010000669">
    <property type="protein sequence ID" value="MPC18310.1"/>
    <property type="molecule type" value="Genomic_DNA"/>
</dbReference>
<feature type="region of interest" description="Disordered" evidence="1">
    <location>
        <begin position="19"/>
        <end position="41"/>
    </location>
</feature>
<sequence length="118" mass="12901">MLSKTRVTACPTLQSVTCAGRQDSGAPRISSHTTPPPPSLEDIVKRRVTAFTTCPSLHTLLHHTNHQKKIHDLGNIIVVFLVNMQSCFPSSLFTLSHACRLPSQAHEHLTALSPHPGH</sequence>
<comment type="caution">
    <text evidence="2">The sequence shown here is derived from an EMBL/GenBank/DDBJ whole genome shotgun (WGS) entry which is preliminary data.</text>
</comment>
<dbReference type="AlphaFoldDB" id="A0A5B7DAG4"/>
<gene>
    <name evidence="2" type="ORF">E2C01_011189</name>
</gene>
<evidence type="ECO:0000313" key="2">
    <source>
        <dbReference type="EMBL" id="MPC18310.1"/>
    </source>
</evidence>
<protein>
    <submittedName>
        <fullName evidence="2">Uncharacterized protein</fullName>
    </submittedName>
</protein>